<organism evidence="2">
    <name type="scientific">Amphimedon queenslandica</name>
    <name type="common">Sponge</name>
    <dbReference type="NCBI Taxonomy" id="400682"/>
    <lineage>
        <taxon>Eukaryota</taxon>
        <taxon>Metazoa</taxon>
        <taxon>Porifera</taxon>
        <taxon>Demospongiae</taxon>
        <taxon>Heteroscleromorpha</taxon>
        <taxon>Haplosclerida</taxon>
        <taxon>Niphatidae</taxon>
        <taxon>Amphimedon</taxon>
    </lineage>
</organism>
<dbReference type="OMA" id="WCEVTEN"/>
<dbReference type="InterPro" id="IPR040676">
    <property type="entry name" value="DUF5641"/>
</dbReference>
<evidence type="ECO:0000259" key="1">
    <source>
        <dbReference type="Pfam" id="PF18701"/>
    </source>
</evidence>
<proteinExistence type="predicted"/>
<feature type="domain" description="DUF5641" evidence="1">
    <location>
        <begin position="112"/>
        <end position="194"/>
    </location>
</feature>
<evidence type="ECO:0000313" key="2">
    <source>
        <dbReference type="EnsemblMetazoa" id="Aqu2.1.40584_001"/>
    </source>
</evidence>
<dbReference type="eggNOG" id="KOG0017">
    <property type="taxonomic scope" value="Eukaryota"/>
</dbReference>
<dbReference type="InterPro" id="IPR036397">
    <property type="entry name" value="RNaseH_sf"/>
</dbReference>
<dbReference type="InParanoid" id="A0A1X7VL03"/>
<name>A0A1X7VL03_AMPQE</name>
<dbReference type="GO" id="GO:0003676">
    <property type="term" value="F:nucleic acid binding"/>
    <property type="evidence" value="ECO:0007669"/>
    <property type="project" value="InterPro"/>
</dbReference>
<protein>
    <recommendedName>
        <fullName evidence="1">DUF5641 domain-containing protein</fullName>
    </recommendedName>
</protein>
<accession>A0A1X7VL03</accession>
<dbReference type="EnsemblMetazoa" id="Aqu2.1.40584_001">
    <property type="protein sequence ID" value="Aqu2.1.40584_001"/>
    <property type="gene ID" value="Aqu2.1.40584"/>
</dbReference>
<dbReference type="Pfam" id="PF18701">
    <property type="entry name" value="DUF5641"/>
    <property type="match status" value="1"/>
</dbReference>
<dbReference type="OrthoDB" id="5989988at2759"/>
<dbReference type="Gene3D" id="3.30.420.10">
    <property type="entry name" value="Ribonuclease H-like superfamily/Ribonuclease H"/>
    <property type="match status" value="1"/>
</dbReference>
<dbReference type="AlphaFoldDB" id="A0A1X7VL03"/>
<dbReference type="PANTHER" id="PTHR47331">
    <property type="entry name" value="PHD-TYPE DOMAIN-CONTAINING PROTEIN"/>
    <property type="match status" value="1"/>
</dbReference>
<sequence length="197" mass="22676">MNLECQLNVEKAPWWGGIFERMIGSTKKCLRKMIGCSKLTLDELITAVAEVELNFNWRIMIYLSSDDLDEPLTPSHLIVGRRLLNLPDNLCYKQDDIDYSPQSTTEVLTLRLTHLSKILDQFWNCWTKEYLIGLREGHSYMKQKRSSSVEIHIGDIVVIYEDKKPKKFWSLGKVEQVLPGRDDMVRSATVRVLTGGG</sequence>
<reference evidence="2" key="1">
    <citation type="submission" date="2017-05" db="UniProtKB">
        <authorList>
            <consortium name="EnsemblMetazoa"/>
        </authorList>
    </citation>
    <scope>IDENTIFICATION</scope>
</reference>